<dbReference type="PANTHER" id="PTHR46889:SF4">
    <property type="entry name" value="TRANSPOSASE INSO FOR INSERTION SEQUENCE ELEMENT IS911B-RELATED"/>
    <property type="match status" value="1"/>
</dbReference>
<dbReference type="SUPFAM" id="SSF53098">
    <property type="entry name" value="Ribonuclease H-like"/>
    <property type="match status" value="1"/>
</dbReference>
<dbReference type="PROSITE" id="PS50994">
    <property type="entry name" value="INTEGRASE"/>
    <property type="match status" value="1"/>
</dbReference>
<evidence type="ECO:0000313" key="3">
    <source>
        <dbReference type="Proteomes" id="UP001610706"/>
    </source>
</evidence>
<protein>
    <submittedName>
        <fullName evidence="2">DDE-type integrase/transposase/recombinase</fullName>
    </submittedName>
</protein>
<reference evidence="2 3" key="1">
    <citation type="submission" date="2024-08" db="EMBL/GenBank/DDBJ databases">
        <title>Oceanimonas smirnovii Genome sequencing and assembly.</title>
        <authorList>
            <person name="Tang B."/>
        </authorList>
    </citation>
    <scope>NUCLEOTIDE SEQUENCE [LARGE SCALE GENOMIC DNA]</scope>
    <source>
        <strain evidence="2 3">OS2020-119</strain>
    </source>
</reference>
<dbReference type="Gene3D" id="3.30.420.10">
    <property type="entry name" value="Ribonuclease H-like superfamily/Ribonuclease H"/>
    <property type="match status" value="1"/>
</dbReference>
<keyword evidence="3" id="KW-1185">Reference proteome</keyword>
<dbReference type="InterPro" id="IPR001584">
    <property type="entry name" value="Integrase_cat-core"/>
</dbReference>
<organism evidence="2 3">
    <name type="scientific">Oceanimonas smirnovii</name>
    <dbReference type="NCBI Taxonomy" id="264574"/>
    <lineage>
        <taxon>Bacteria</taxon>
        <taxon>Pseudomonadati</taxon>
        <taxon>Pseudomonadota</taxon>
        <taxon>Gammaproteobacteria</taxon>
        <taxon>Aeromonadales</taxon>
        <taxon>Aeromonadaceae</taxon>
        <taxon>Oceanimonas</taxon>
    </lineage>
</organism>
<gene>
    <name evidence="2" type="ORF">AB9R89_15230</name>
</gene>
<name>A0ABW7P579_9GAMM</name>
<dbReference type="Proteomes" id="UP001610706">
    <property type="component" value="Unassembled WGS sequence"/>
</dbReference>
<dbReference type="InterPro" id="IPR050900">
    <property type="entry name" value="Transposase_IS3/IS150/IS904"/>
</dbReference>
<evidence type="ECO:0000259" key="1">
    <source>
        <dbReference type="PROSITE" id="PS50994"/>
    </source>
</evidence>
<feature type="non-terminal residue" evidence="2">
    <location>
        <position position="1"/>
    </location>
</feature>
<proteinExistence type="predicted"/>
<dbReference type="EMBL" id="JBGFTR010000131">
    <property type="protein sequence ID" value="MFH7566639.1"/>
    <property type="molecule type" value="Genomic_DNA"/>
</dbReference>
<dbReference type="PANTHER" id="PTHR46889">
    <property type="entry name" value="TRANSPOSASE INSF FOR INSERTION SEQUENCE IS3B-RELATED"/>
    <property type="match status" value="1"/>
</dbReference>
<sequence length="76" mass="8849">QQQPDGKQLLFHSDQGSQYRSEEVMRWLNTRGITISMSRRGNCWDNACSESFFALLKKEWTHPLGMLGRDEMADEV</sequence>
<feature type="domain" description="Integrase catalytic" evidence="1">
    <location>
        <begin position="1"/>
        <end position="76"/>
    </location>
</feature>
<accession>A0ABW7P579</accession>
<evidence type="ECO:0000313" key="2">
    <source>
        <dbReference type="EMBL" id="MFH7566639.1"/>
    </source>
</evidence>
<dbReference type="InterPro" id="IPR036397">
    <property type="entry name" value="RNaseH_sf"/>
</dbReference>
<comment type="caution">
    <text evidence="2">The sequence shown here is derived from an EMBL/GenBank/DDBJ whole genome shotgun (WGS) entry which is preliminary data.</text>
</comment>
<feature type="non-terminal residue" evidence="2">
    <location>
        <position position="76"/>
    </location>
</feature>
<dbReference type="InterPro" id="IPR012337">
    <property type="entry name" value="RNaseH-like_sf"/>
</dbReference>